<evidence type="ECO:0000256" key="5">
    <source>
        <dbReference type="ARBA" id="ARBA00023065"/>
    </source>
</evidence>
<feature type="compositionally biased region" description="Basic and acidic residues" evidence="8">
    <location>
        <begin position="425"/>
        <end position="435"/>
    </location>
</feature>
<comment type="caution">
    <text evidence="11">The sequence shown here is derived from an EMBL/GenBank/DDBJ whole genome shotgun (WGS) entry which is preliminary data.</text>
</comment>
<evidence type="ECO:0000313" key="12">
    <source>
        <dbReference type="Proteomes" id="UP001054252"/>
    </source>
</evidence>
<protein>
    <recommendedName>
        <fullName evidence="10">Mechanosensitive ion channel MscS domain-containing protein</fullName>
    </recommendedName>
</protein>
<dbReference type="SUPFAM" id="SSF50182">
    <property type="entry name" value="Sm-like ribonucleoproteins"/>
    <property type="match status" value="1"/>
</dbReference>
<reference evidence="11 12" key="1">
    <citation type="journal article" date="2021" name="Commun. Biol.">
        <title>The genome of Shorea leprosula (Dipterocarpaceae) highlights the ecological relevance of drought in aseasonal tropical rainforests.</title>
        <authorList>
            <person name="Ng K.K.S."/>
            <person name="Kobayashi M.J."/>
            <person name="Fawcett J.A."/>
            <person name="Hatakeyama M."/>
            <person name="Paape T."/>
            <person name="Ng C.H."/>
            <person name="Ang C.C."/>
            <person name="Tnah L.H."/>
            <person name="Lee C.T."/>
            <person name="Nishiyama T."/>
            <person name="Sese J."/>
            <person name="O'Brien M.J."/>
            <person name="Copetti D."/>
            <person name="Mohd Noor M.I."/>
            <person name="Ong R.C."/>
            <person name="Putra M."/>
            <person name="Sireger I.Z."/>
            <person name="Indrioko S."/>
            <person name="Kosugi Y."/>
            <person name="Izuno A."/>
            <person name="Isagi Y."/>
            <person name="Lee S.L."/>
            <person name="Shimizu K.K."/>
        </authorList>
    </citation>
    <scope>NUCLEOTIDE SEQUENCE [LARGE SCALE GENOMIC DNA]</scope>
    <source>
        <strain evidence="11">214</strain>
    </source>
</reference>
<evidence type="ECO:0000256" key="9">
    <source>
        <dbReference type="SAM" id="Phobius"/>
    </source>
</evidence>
<keyword evidence="6 9" id="KW-0472">Membrane</keyword>
<evidence type="ECO:0000256" key="2">
    <source>
        <dbReference type="ARBA" id="ARBA00008017"/>
    </source>
</evidence>
<dbReference type="InterPro" id="IPR016688">
    <property type="entry name" value="MscS-like_plants/fungi"/>
</dbReference>
<dbReference type="GO" id="GO:0008381">
    <property type="term" value="F:mechanosensitive monoatomic ion channel activity"/>
    <property type="evidence" value="ECO:0007669"/>
    <property type="project" value="TreeGrafter"/>
</dbReference>
<dbReference type="InterPro" id="IPR006685">
    <property type="entry name" value="MscS_channel_2nd"/>
</dbReference>
<accession>A0AAV5KLD8</accession>
<keyword evidence="5" id="KW-0406">Ion transport</keyword>
<feature type="transmembrane region" description="Helical" evidence="9">
    <location>
        <begin position="529"/>
        <end position="549"/>
    </location>
</feature>
<keyword evidence="4 9" id="KW-1133">Transmembrane helix</keyword>
<keyword evidence="12" id="KW-1185">Reference proteome</keyword>
<gene>
    <name evidence="11" type="ORF">SLEP1_g34879</name>
</gene>
<dbReference type="PANTHER" id="PTHR31618:SF7">
    <property type="entry name" value="MECHANOSENSITIVE ION CHANNEL PROTEIN"/>
    <property type="match status" value="1"/>
</dbReference>
<keyword evidence="5" id="KW-0813">Transport</keyword>
<dbReference type="InterPro" id="IPR023408">
    <property type="entry name" value="MscS_beta-dom_sf"/>
</dbReference>
<dbReference type="EMBL" id="BPVZ01000069">
    <property type="protein sequence ID" value="GKV25440.1"/>
    <property type="molecule type" value="Genomic_DNA"/>
</dbReference>
<dbReference type="GO" id="GO:0006820">
    <property type="term" value="P:monoatomic anion transport"/>
    <property type="evidence" value="ECO:0007669"/>
    <property type="project" value="TreeGrafter"/>
</dbReference>
<evidence type="ECO:0000256" key="4">
    <source>
        <dbReference type="ARBA" id="ARBA00022989"/>
    </source>
</evidence>
<dbReference type="GO" id="GO:0050982">
    <property type="term" value="P:detection of mechanical stimulus"/>
    <property type="evidence" value="ECO:0007669"/>
    <property type="project" value="TreeGrafter"/>
</dbReference>
<comment type="similarity">
    <text evidence="2">Belongs to the MscS (TC 1.A.23) family.</text>
</comment>
<evidence type="ECO:0000259" key="10">
    <source>
        <dbReference type="Pfam" id="PF00924"/>
    </source>
</evidence>
<dbReference type="InterPro" id="IPR010920">
    <property type="entry name" value="LSM_dom_sf"/>
</dbReference>
<proteinExistence type="inferred from homology"/>
<evidence type="ECO:0000256" key="6">
    <source>
        <dbReference type="ARBA" id="ARBA00023136"/>
    </source>
</evidence>
<dbReference type="GO" id="GO:0005886">
    <property type="term" value="C:plasma membrane"/>
    <property type="evidence" value="ECO:0007669"/>
    <property type="project" value="TreeGrafter"/>
</dbReference>
<organism evidence="11 12">
    <name type="scientific">Rubroshorea leprosula</name>
    <dbReference type="NCBI Taxonomy" id="152421"/>
    <lineage>
        <taxon>Eukaryota</taxon>
        <taxon>Viridiplantae</taxon>
        <taxon>Streptophyta</taxon>
        <taxon>Embryophyta</taxon>
        <taxon>Tracheophyta</taxon>
        <taxon>Spermatophyta</taxon>
        <taxon>Magnoliopsida</taxon>
        <taxon>eudicotyledons</taxon>
        <taxon>Gunneridae</taxon>
        <taxon>Pentapetalae</taxon>
        <taxon>rosids</taxon>
        <taxon>malvids</taxon>
        <taxon>Malvales</taxon>
        <taxon>Dipterocarpaceae</taxon>
        <taxon>Rubroshorea</taxon>
    </lineage>
</organism>
<keyword evidence="3 9" id="KW-0812">Transmembrane</keyword>
<feature type="transmembrane region" description="Helical" evidence="9">
    <location>
        <begin position="184"/>
        <end position="204"/>
    </location>
</feature>
<feature type="compositionally biased region" description="Polar residues" evidence="8">
    <location>
        <begin position="14"/>
        <end position="25"/>
    </location>
</feature>
<comment type="subcellular location">
    <subcellularLocation>
        <location evidence="1">Membrane</location>
        <topology evidence="1">Multi-pass membrane protein</topology>
    </subcellularLocation>
</comment>
<dbReference type="Gene3D" id="2.30.30.60">
    <property type="match status" value="1"/>
</dbReference>
<evidence type="ECO:0000256" key="1">
    <source>
        <dbReference type="ARBA" id="ARBA00004141"/>
    </source>
</evidence>
<feature type="region of interest" description="Disordered" evidence="8">
    <location>
        <begin position="1"/>
        <end position="25"/>
    </location>
</feature>
<evidence type="ECO:0000313" key="11">
    <source>
        <dbReference type="EMBL" id="GKV25440.1"/>
    </source>
</evidence>
<dbReference type="AlphaFoldDB" id="A0AAV5KLD8"/>
<evidence type="ECO:0000256" key="7">
    <source>
        <dbReference type="ARBA" id="ARBA00023303"/>
    </source>
</evidence>
<dbReference type="Pfam" id="PF00924">
    <property type="entry name" value="MS_channel_2nd"/>
    <property type="match status" value="1"/>
</dbReference>
<name>A0AAV5KLD8_9ROSI</name>
<feature type="compositionally biased region" description="Basic and acidic residues" evidence="8">
    <location>
        <begin position="446"/>
        <end position="455"/>
    </location>
</feature>
<dbReference type="PANTHER" id="PTHR31618">
    <property type="entry name" value="MECHANOSENSITIVE ION CHANNEL PROTEIN 5"/>
    <property type="match status" value="1"/>
</dbReference>
<feature type="region of interest" description="Disordered" evidence="8">
    <location>
        <begin position="388"/>
        <end position="461"/>
    </location>
</feature>
<keyword evidence="7" id="KW-0407">Ion channel</keyword>
<feature type="transmembrane region" description="Helical" evidence="9">
    <location>
        <begin position="65"/>
        <end position="88"/>
    </location>
</feature>
<dbReference type="Proteomes" id="UP001054252">
    <property type="component" value="Unassembled WGS sequence"/>
</dbReference>
<evidence type="ECO:0000256" key="8">
    <source>
        <dbReference type="SAM" id="MobiDB-lite"/>
    </source>
</evidence>
<feature type="transmembrane region" description="Helical" evidence="9">
    <location>
        <begin position="100"/>
        <end position="120"/>
    </location>
</feature>
<sequence length="763" mass="86724">MAQRTGTYHDPEACNSTSDPAPATASTHIPEKIGSLKAIGSSNQPSNKVSYCSEMERRRAHLQKFLRMVWLIIFFCCVGCLVASLTVHMIGNHVIWVLKLWQWCVLGSVILCGFPLILSIMRRIVLLIRRCLVFVDMINVHYGYYIYGLGKIISVLLWLGLVLLTWSLLLASSEVKISKDTSQILNGITKSLATFIIGAFLWLLKNLLLNMLSHSFQVRRFDWIKNSLINQHILEVFQSPDQQQIINKSKTQRSGQGKNEMTSTVEFIIDELKKQRSGRGKDEITTDIDWLNNLNLNEMSARTMHHLINRMIKYDLSSITKELEHFVDKEGAAKLYDEDGEAHRLKEAATKLVLDSVNAWYAINYGSKANPGDKREEKIEEITVELEETTQVSKARETTRPIQVENSKHSNSWEESKRSSGANPGEKDREKKEEITNEEEATQISDGKETKRVENSEPSDSRSINTTVVLKLFKGEAAAEYVIERINGYVKSEGYINGQALTKWLVNATIERKRLIQSLKDTKSALEKLNLLILGIVFILFFIVWLLILRILTNNILILLLSQSFALSFMLGSIAKSGLEGIIFVFVVHPFDTGDLCLINGEEMVVEKINLSTTVFRKESKEKIIYPNSVLTTMPIKNFYWGTADVKDSLEFTIAGNTTKDELKKLYDDIKEFMKGGNNWIPAVAMSASKEIEEEKMKMVLYFTCRDINVQRSVPPMVWRRHLLMAALKNICGKQKIKCYNIRPQAVDLGYSTFLAPAPKKNN</sequence>
<feature type="domain" description="Mechanosensitive ion channel MscS" evidence="10">
    <location>
        <begin position="583"/>
        <end position="639"/>
    </location>
</feature>
<evidence type="ECO:0000256" key="3">
    <source>
        <dbReference type="ARBA" id="ARBA00022692"/>
    </source>
</evidence>
<feature type="compositionally biased region" description="Basic and acidic residues" evidence="8">
    <location>
        <begin position="406"/>
        <end position="418"/>
    </location>
</feature>